<evidence type="ECO:0000313" key="2">
    <source>
        <dbReference type="EMBL" id="KIS21586.1"/>
    </source>
</evidence>
<dbReference type="Proteomes" id="UP000032250">
    <property type="component" value="Unassembled WGS sequence"/>
</dbReference>
<comment type="caution">
    <text evidence="2">The sequence shown here is derived from an EMBL/GenBank/DDBJ whole genome shotgun (WGS) entry which is preliminary data.</text>
</comment>
<dbReference type="HOGENOM" id="CLU_1056478_0_0_9"/>
<dbReference type="OrthoDB" id="2056845at2"/>
<keyword evidence="1" id="KW-0732">Signal</keyword>
<evidence type="ECO:0000256" key="1">
    <source>
        <dbReference type="SAM" id="SignalP"/>
    </source>
</evidence>
<protein>
    <submittedName>
        <fullName evidence="2">Histidine kinase</fullName>
    </submittedName>
</protein>
<dbReference type="PATRIC" id="fig|1379739.3.peg.68"/>
<accession>A0A0D1BS07</accession>
<dbReference type="GO" id="GO:0016301">
    <property type="term" value="F:kinase activity"/>
    <property type="evidence" value="ECO:0007669"/>
    <property type="project" value="UniProtKB-KW"/>
</dbReference>
<geneLocation type="plasmid" evidence="2">
    <name>p_B2_450</name>
</geneLocation>
<feature type="signal peptide" evidence="1">
    <location>
        <begin position="1"/>
        <end position="22"/>
    </location>
</feature>
<sequence>MNKKKIAKLIVFALLIATVNNARINKNKIAPKIVNKTTQTCFVKSMNKLDEWLILFNEKKDYTIKYCKYGFNSKYIPEAQKNPANKFKEEIQWINGHKVTVYKGDFSANPFGDQYPMLGGKKLNFLDGNTSREVIVPNEPYSSDSHDKNNAWNKKALIKNAIVLRTQGYSYTLIDYKKPYYIKDLFNNFPVLVAKIVYADENGFKIDNGQYFKSSECSIHDFSSIIGEDGTSPCISFQIENLPKNLLVAIKKAPGNSYDIFTYCIIN</sequence>
<dbReference type="RefSeq" id="WP_043032679.1">
    <property type="nucleotide sequence ID" value="NZ_JXSU01000010.1"/>
</dbReference>
<keyword evidence="2" id="KW-0614">Plasmid</keyword>
<feature type="chain" id="PRO_5038346303" evidence="1">
    <location>
        <begin position="23"/>
        <end position="267"/>
    </location>
</feature>
<organism evidence="2 3">
    <name type="scientific">Clostridium botulinum B2 450</name>
    <dbReference type="NCBI Taxonomy" id="1379739"/>
    <lineage>
        <taxon>Bacteria</taxon>
        <taxon>Bacillati</taxon>
        <taxon>Bacillota</taxon>
        <taxon>Clostridia</taxon>
        <taxon>Eubacteriales</taxon>
        <taxon>Clostridiaceae</taxon>
        <taxon>Clostridium</taxon>
    </lineage>
</organism>
<name>A0A0D1BS07_CLOBO</name>
<evidence type="ECO:0000313" key="3">
    <source>
        <dbReference type="Proteomes" id="UP000032250"/>
    </source>
</evidence>
<dbReference type="EMBL" id="JXSU01000010">
    <property type="protein sequence ID" value="KIS21586.1"/>
    <property type="molecule type" value="Genomic_DNA"/>
</dbReference>
<keyword evidence="2" id="KW-0808">Transferase</keyword>
<proteinExistence type="predicted"/>
<gene>
    <name evidence="2" type="ORF">N495_19460</name>
</gene>
<reference evidence="2 3" key="1">
    <citation type="submission" date="2014-06" db="EMBL/GenBank/DDBJ databases">
        <title>Genome characterization of distinct group I Clostridium botulinum lineages.</title>
        <authorList>
            <person name="Giordani F."/>
            <person name="Anselmo A."/>
            <person name="Fillo S."/>
            <person name="Palozzi A.M."/>
            <person name="Fortunato A."/>
            <person name="Gentile B."/>
            <person name="Ciammaruconi A."/>
            <person name="Anniballi F."/>
            <person name="De Medici D."/>
            <person name="Lista F."/>
        </authorList>
    </citation>
    <scope>NUCLEOTIDE SEQUENCE [LARGE SCALE GENOMIC DNA]</scope>
    <source>
        <strain evidence="2 3">B2 450</strain>
        <plasmid evidence="2">p_B2_450</plasmid>
    </source>
</reference>
<dbReference type="AlphaFoldDB" id="A0A0D1BS07"/>
<keyword evidence="2" id="KW-0418">Kinase</keyword>